<dbReference type="CDD" id="cd20405">
    <property type="entry name" value="Tudor_Agenet_AtDUF_rpt1_3"/>
    <property type="match status" value="1"/>
</dbReference>
<dbReference type="InterPro" id="IPR008395">
    <property type="entry name" value="Agenet-like_dom"/>
</dbReference>
<evidence type="ECO:0000256" key="1">
    <source>
        <dbReference type="SAM" id="MobiDB-lite"/>
    </source>
</evidence>
<organism evidence="3 4">
    <name type="scientific">Xanthoceras sorbifolium</name>
    <dbReference type="NCBI Taxonomy" id="99658"/>
    <lineage>
        <taxon>Eukaryota</taxon>
        <taxon>Viridiplantae</taxon>
        <taxon>Streptophyta</taxon>
        <taxon>Embryophyta</taxon>
        <taxon>Tracheophyta</taxon>
        <taxon>Spermatophyta</taxon>
        <taxon>Magnoliopsida</taxon>
        <taxon>eudicotyledons</taxon>
        <taxon>Gunneridae</taxon>
        <taxon>Pentapetalae</taxon>
        <taxon>rosids</taxon>
        <taxon>malvids</taxon>
        <taxon>Sapindales</taxon>
        <taxon>Sapindaceae</taxon>
        <taxon>Xanthoceroideae</taxon>
        <taxon>Xanthoceras</taxon>
    </lineage>
</organism>
<feature type="region of interest" description="Disordered" evidence="1">
    <location>
        <begin position="138"/>
        <end position="171"/>
    </location>
</feature>
<gene>
    <name evidence="3" type="ORF">JRO89_XS06G0050600</name>
</gene>
<feature type="domain" description="Agenet" evidence="2">
    <location>
        <begin position="1"/>
        <end position="69"/>
    </location>
</feature>
<dbReference type="Proteomes" id="UP000827721">
    <property type="component" value="Unassembled WGS sequence"/>
</dbReference>
<protein>
    <recommendedName>
        <fullName evidence="2">Agenet domain-containing protein</fullName>
    </recommendedName>
</protein>
<feature type="compositionally biased region" description="Polar residues" evidence="1">
    <location>
        <begin position="142"/>
        <end position="159"/>
    </location>
</feature>
<sequence>MAFRHNQAVEICKKEGGFQRTYYAATILAAIGRTRYLVRYESRFSEDRTRLLTEAVDESDIRPCPPSVPYTGFQVPDRVDAYVDEAWRVGSIARKVDPNYYVKLDSTGNEEHCPSHKIRLHLELEDGRWIYYRPRNDAAVEASTSRPPNDSGQASTSGEPRSDAADQASTK</sequence>
<dbReference type="EMBL" id="JAFEMO010000006">
    <property type="protein sequence ID" value="KAH7568784.1"/>
    <property type="molecule type" value="Genomic_DNA"/>
</dbReference>
<dbReference type="InterPro" id="IPR014002">
    <property type="entry name" value="Agenet_dom_plant"/>
</dbReference>
<evidence type="ECO:0000259" key="2">
    <source>
        <dbReference type="SMART" id="SM00743"/>
    </source>
</evidence>
<dbReference type="Pfam" id="PF05641">
    <property type="entry name" value="Agenet"/>
    <property type="match status" value="1"/>
</dbReference>
<comment type="caution">
    <text evidence="3">The sequence shown here is derived from an EMBL/GenBank/DDBJ whole genome shotgun (WGS) entry which is preliminary data.</text>
</comment>
<evidence type="ECO:0000313" key="4">
    <source>
        <dbReference type="Proteomes" id="UP000827721"/>
    </source>
</evidence>
<dbReference type="SMART" id="SM00743">
    <property type="entry name" value="Agenet"/>
    <property type="match status" value="2"/>
</dbReference>
<feature type="domain" description="Agenet" evidence="2">
    <location>
        <begin position="71"/>
        <end position="126"/>
    </location>
</feature>
<dbReference type="PANTHER" id="PTHR31917:SF65">
    <property type="entry name" value="BINDING PROTEIN, PUTATIVE-RELATED"/>
    <property type="match status" value="1"/>
</dbReference>
<name>A0ABQ8HX10_9ROSI</name>
<dbReference type="PANTHER" id="PTHR31917">
    <property type="entry name" value="AGENET DOMAIN-CONTAINING PROTEIN-RELATED"/>
    <property type="match status" value="1"/>
</dbReference>
<reference evidence="3 4" key="1">
    <citation type="submission" date="2021-02" db="EMBL/GenBank/DDBJ databases">
        <title>Plant Genome Project.</title>
        <authorList>
            <person name="Zhang R.-G."/>
        </authorList>
    </citation>
    <scope>NUCLEOTIDE SEQUENCE [LARGE SCALE GENOMIC DNA]</scope>
    <source>
        <tissue evidence="3">Leaves</tissue>
    </source>
</reference>
<keyword evidence="4" id="KW-1185">Reference proteome</keyword>
<evidence type="ECO:0000313" key="3">
    <source>
        <dbReference type="EMBL" id="KAH7568784.1"/>
    </source>
</evidence>
<accession>A0ABQ8HX10</accession>
<proteinExistence type="predicted"/>